<feature type="region of interest" description="Disordered" evidence="1">
    <location>
        <begin position="127"/>
        <end position="150"/>
    </location>
</feature>
<dbReference type="AlphaFoldDB" id="A0A6V8MDG5"/>
<organism evidence="2 3">
    <name type="scientific">Geomonas silvestris</name>
    <dbReference type="NCBI Taxonomy" id="2740184"/>
    <lineage>
        <taxon>Bacteria</taxon>
        <taxon>Pseudomonadati</taxon>
        <taxon>Thermodesulfobacteriota</taxon>
        <taxon>Desulfuromonadia</taxon>
        <taxon>Geobacterales</taxon>
        <taxon>Geobacteraceae</taxon>
        <taxon>Geomonas</taxon>
    </lineage>
</organism>
<dbReference type="Proteomes" id="UP000556026">
    <property type="component" value="Unassembled WGS sequence"/>
</dbReference>
<evidence type="ECO:0000256" key="1">
    <source>
        <dbReference type="SAM" id="MobiDB-lite"/>
    </source>
</evidence>
<accession>A0A6V8MDG5</accession>
<proteinExistence type="predicted"/>
<keyword evidence="3" id="KW-1185">Reference proteome</keyword>
<evidence type="ECO:0000313" key="3">
    <source>
        <dbReference type="Proteomes" id="UP000556026"/>
    </source>
</evidence>
<evidence type="ECO:0000313" key="2">
    <source>
        <dbReference type="EMBL" id="GFO57833.1"/>
    </source>
</evidence>
<dbReference type="EMBL" id="BLXX01000001">
    <property type="protein sequence ID" value="GFO57833.1"/>
    <property type="molecule type" value="Genomic_DNA"/>
</dbReference>
<sequence>MGVREFFQRLLENSRSDEKLADALPFSHAEFDLKLAWNLSMTGGETVLAGVVQNLRWAHLEAGELWVAALDSSEVKLAQEVCYLPHQIRQGDSARFTIRLPMALPPGTTLQFTYRYRGSDGGDGGTTWSQSFEFPVPAPEEIPQPSQTRR</sequence>
<reference evidence="3" key="1">
    <citation type="submission" date="2020-06" db="EMBL/GenBank/DDBJ databases">
        <title>Draft genomic sequence of Geomonas sp. Red330.</title>
        <authorList>
            <person name="Itoh H."/>
            <person name="Zhenxing X."/>
            <person name="Ushijima N."/>
            <person name="Masuda Y."/>
            <person name="Shiratori Y."/>
            <person name="Senoo K."/>
        </authorList>
    </citation>
    <scope>NUCLEOTIDE SEQUENCE [LARGE SCALE GENOMIC DNA]</scope>
    <source>
        <strain evidence="3">Red330</strain>
    </source>
</reference>
<name>A0A6V8MDG5_9BACT</name>
<dbReference type="RefSeq" id="WP_183352697.1">
    <property type="nucleotide sequence ID" value="NZ_BLXX01000001.1"/>
</dbReference>
<gene>
    <name evidence="2" type="ORF">GMST_01580</name>
</gene>
<comment type="caution">
    <text evidence="2">The sequence shown here is derived from an EMBL/GenBank/DDBJ whole genome shotgun (WGS) entry which is preliminary data.</text>
</comment>
<protein>
    <submittedName>
        <fullName evidence="2">Uncharacterized protein</fullName>
    </submittedName>
</protein>